<protein>
    <submittedName>
        <fullName evidence="1">Uncharacterized protein</fullName>
    </submittedName>
</protein>
<gene>
    <name evidence="1" type="ORF">PGLA2088_LOCUS18301</name>
</gene>
<comment type="caution">
    <text evidence="1">The sequence shown here is derived from an EMBL/GenBank/DDBJ whole genome shotgun (WGS) entry which is preliminary data.</text>
</comment>
<proteinExistence type="predicted"/>
<feature type="non-terminal residue" evidence="1">
    <location>
        <position position="1"/>
    </location>
</feature>
<dbReference type="Proteomes" id="UP000626109">
    <property type="component" value="Unassembled WGS sequence"/>
</dbReference>
<dbReference type="AlphaFoldDB" id="A0A813JAR6"/>
<name>A0A813JAR6_POLGL</name>
<accession>A0A813JAR6</accession>
<sequence>VIGDLLTEGRQIFQNNSQMRELCSQTAVQGWWSWDIAAGALPPFDVVASSVRRQEVMQRMVAACPLLALKLMLLFLEYTMKDPLSADLAEAGKVHVQYNVVKGWLLNHLLKDEKPEDILAGWGLEASEARMYDRYKRLWSALYNDAAIAESADDTKELPSDSRAVRHIDRILMEGRLGLEGQCRAEAFYRVCPSARAAAQLAAMDSEGDLGSSPEGFPSSGRLHRLAGVVEGPVPVGMGLIGNQLSVYWQARGVALLAGARFAAAGGVSGAGSFPDFLPRSAAAQDPTGNFSELEASCAACPSAEDWKWPHHCLGAWSEPRVLEVLRADTRRALQRSGAAAAALDFLRPRDVVIHLRCFPFFNGAYPLAGFSFYKALPKSFAAAPDLRFLLVA</sequence>
<reference evidence="1" key="1">
    <citation type="submission" date="2021-02" db="EMBL/GenBank/DDBJ databases">
        <authorList>
            <person name="Dougan E. K."/>
            <person name="Rhodes N."/>
            <person name="Thang M."/>
            <person name="Chan C."/>
        </authorList>
    </citation>
    <scope>NUCLEOTIDE SEQUENCE</scope>
</reference>
<organism evidence="1 2">
    <name type="scientific">Polarella glacialis</name>
    <name type="common">Dinoflagellate</name>
    <dbReference type="NCBI Taxonomy" id="89957"/>
    <lineage>
        <taxon>Eukaryota</taxon>
        <taxon>Sar</taxon>
        <taxon>Alveolata</taxon>
        <taxon>Dinophyceae</taxon>
        <taxon>Suessiales</taxon>
        <taxon>Suessiaceae</taxon>
        <taxon>Polarella</taxon>
    </lineage>
</organism>
<dbReference type="EMBL" id="CAJNNW010024518">
    <property type="protein sequence ID" value="CAE8672945.1"/>
    <property type="molecule type" value="Genomic_DNA"/>
</dbReference>
<evidence type="ECO:0000313" key="1">
    <source>
        <dbReference type="EMBL" id="CAE8672945.1"/>
    </source>
</evidence>
<evidence type="ECO:0000313" key="2">
    <source>
        <dbReference type="Proteomes" id="UP000626109"/>
    </source>
</evidence>
<feature type="non-terminal residue" evidence="1">
    <location>
        <position position="393"/>
    </location>
</feature>